<evidence type="ECO:0000313" key="1">
    <source>
        <dbReference type="EMBL" id="CNU77210.1"/>
    </source>
</evidence>
<protein>
    <submittedName>
        <fullName evidence="1">Uncharacterized protein</fullName>
    </submittedName>
</protein>
<dbReference type="AntiFam" id="ANF00134">
    <property type="entry name" value="Shadow ORF (opposite odhA)"/>
</dbReference>
<evidence type="ECO:0000313" key="2">
    <source>
        <dbReference type="Proteomes" id="UP000039217"/>
    </source>
</evidence>
<dbReference type="EMBL" id="CQQC01000291">
    <property type="protein sequence ID" value="CNU77210.1"/>
    <property type="molecule type" value="Genomic_DNA"/>
</dbReference>
<organism evidence="1 2">
    <name type="scientific">Mycobacterium tuberculosis</name>
    <dbReference type="NCBI Taxonomy" id="1773"/>
    <lineage>
        <taxon>Bacteria</taxon>
        <taxon>Bacillati</taxon>
        <taxon>Actinomycetota</taxon>
        <taxon>Actinomycetes</taxon>
        <taxon>Mycobacteriales</taxon>
        <taxon>Mycobacteriaceae</taxon>
        <taxon>Mycobacterium</taxon>
        <taxon>Mycobacterium tuberculosis complex</taxon>
    </lineage>
</organism>
<reference evidence="1 2" key="1">
    <citation type="submission" date="2015-03" db="EMBL/GenBank/DDBJ databases">
        <authorList>
            <consortium name="Pathogen Informatics"/>
        </authorList>
    </citation>
    <scope>NUCLEOTIDE SEQUENCE [LARGE SCALE GENOMIC DNA]</scope>
    <source>
        <strain evidence="1 2">D00501624</strain>
    </source>
</reference>
<gene>
    <name evidence="1" type="ORF">ERS007661_01154</name>
</gene>
<sequence length="418" mass="45475">MPLGEGAAAAVLPRQAHQLAFGHQRAQRQQLAKGPVDLAFIGHLPALLQHRLDSRVRGEAVRQGEERIADPGQQRLVHRSGQPRGNHLVGLDRLARLHTVLLQLAHFVEHPFQLALVVAQRVLGLLHRDVATSDQGFGVAFAGPALGVDDVVHVGVGHRRVVTLVVPAAAVAQHVDDDVLLEPLSEVHRQPRHPDTRLRVVAVDVKDRCPDHLCDVGAVLAGPGILGRGGEADLVVDDDVDGAADAVARQIRQVQRLGDHTLTGERGIAMQHQRHHRERPLAVAVDASVVEQILLGPHQSLQHRVDGLQMRRVGGQRHLNVVVAEHLQVQPGGAQVVLDVTGAVRLRRIQVALELGEDLRVRLADDVGQHVEPAPVRHPDDHLVEAVLSALVDRRVHHRDHAFGAFQREPLLADVLGL</sequence>
<name>A0A655DMY6_MYCTX</name>
<dbReference type="AlphaFoldDB" id="A0A655DMY6"/>
<dbReference type="Proteomes" id="UP000039217">
    <property type="component" value="Unassembled WGS sequence"/>
</dbReference>
<proteinExistence type="predicted"/>
<accession>A0A655DMY6</accession>